<organism evidence="1 2">
    <name type="scientific">Favolaschia claudopus</name>
    <dbReference type="NCBI Taxonomy" id="2862362"/>
    <lineage>
        <taxon>Eukaryota</taxon>
        <taxon>Fungi</taxon>
        <taxon>Dikarya</taxon>
        <taxon>Basidiomycota</taxon>
        <taxon>Agaricomycotina</taxon>
        <taxon>Agaricomycetes</taxon>
        <taxon>Agaricomycetidae</taxon>
        <taxon>Agaricales</taxon>
        <taxon>Marasmiineae</taxon>
        <taxon>Mycenaceae</taxon>
        <taxon>Favolaschia</taxon>
    </lineage>
</organism>
<dbReference type="Proteomes" id="UP001362999">
    <property type="component" value="Unassembled WGS sequence"/>
</dbReference>
<evidence type="ECO:0000313" key="1">
    <source>
        <dbReference type="EMBL" id="KAK7059462.1"/>
    </source>
</evidence>
<protein>
    <submittedName>
        <fullName evidence="1">Uncharacterized protein</fullName>
    </submittedName>
</protein>
<accession>A0AAW0E5Z0</accession>
<gene>
    <name evidence="1" type="ORF">R3P38DRAFT_2836355</name>
</gene>
<keyword evidence="2" id="KW-1185">Reference proteome</keyword>
<name>A0AAW0E5Z0_9AGAR</name>
<evidence type="ECO:0000313" key="2">
    <source>
        <dbReference type="Proteomes" id="UP001362999"/>
    </source>
</evidence>
<sequence>MGLHRFRGHITGIHIRHEKRMWSRCEHVLITCSRHCWVNSFTFTTTMYSSDESDAESESGTEVQPYPPYTNTIDTVVRRCVGPGVSRKDRQSGFDSYVEAQRKESMEGAEARAFQYFRSKADALARAEALPRPTYTEEIDDLITRSYGDVPTTRDIRKLAYLQMLDAQRTAGIEGAEDRTIQVFQGRVDGLTSGATLSANFPPVAAMRQLQSFNIGSKYCVFYHPMYSGKYPDGAPYIFSVYIGLQGQASDSIITNWKDHGITAHQQAPNGDWMETQWLVAPASSRLRFSYWECNRRKSNELVFPDDPRQGVPVSYLP</sequence>
<proteinExistence type="predicted"/>
<dbReference type="AlphaFoldDB" id="A0AAW0E5Z0"/>
<comment type="caution">
    <text evidence="1">The sequence shown here is derived from an EMBL/GenBank/DDBJ whole genome shotgun (WGS) entry which is preliminary data.</text>
</comment>
<dbReference type="EMBL" id="JAWWNJ010000003">
    <property type="protein sequence ID" value="KAK7059462.1"/>
    <property type="molecule type" value="Genomic_DNA"/>
</dbReference>
<reference evidence="1 2" key="1">
    <citation type="journal article" date="2024" name="J Genomics">
        <title>Draft genome sequencing and assembly of Favolaschia claudopus CIRM-BRFM 2984 isolated from oak limbs.</title>
        <authorList>
            <person name="Navarro D."/>
            <person name="Drula E."/>
            <person name="Chaduli D."/>
            <person name="Cazenave R."/>
            <person name="Ahrendt S."/>
            <person name="Wang J."/>
            <person name="Lipzen A."/>
            <person name="Daum C."/>
            <person name="Barry K."/>
            <person name="Grigoriev I.V."/>
            <person name="Favel A."/>
            <person name="Rosso M.N."/>
            <person name="Martin F."/>
        </authorList>
    </citation>
    <scope>NUCLEOTIDE SEQUENCE [LARGE SCALE GENOMIC DNA]</scope>
    <source>
        <strain evidence="1 2">CIRM-BRFM 2984</strain>
    </source>
</reference>